<feature type="compositionally biased region" description="Basic and acidic residues" evidence="1">
    <location>
        <begin position="13"/>
        <end position="27"/>
    </location>
</feature>
<evidence type="ECO:0000313" key="4">
    <source>
        <dbReference type="Proteomes" id="UP001178507"/>
    </source>
</evidence>
<keyword evidence="2" id="KW-0812">Transmembrane</keyword>
<feature type="region of interest" description="Disordered" evidence="1">
    <location>
        <begin position="376"/>
        <end position="414"/>
    </location>
</feature>
<dbReference type="Proteomes" id="UP001178507">
    <property type="component" value="Unassembled WGS sequence"/>
</dbReference>
<reference evidence="3" key="1">
    <citation type="submission" date="2023-08" db="EMBL/GenBank/DDBJ databases">
        <authorList>
            <person name="Chen Y."/>
            <person name="Shah S."/>
            <person name="Dougan E. K."/>
            <person name="Thang M."/>
            <person name="Chan C."/>
        </authorList>
    </citation>
    <scope>NUCLEOTIDE SEQUENCE</scope>
</reference>
<feature type="region of interest" description="Disordered" evidence="1">
    <location>
        <begin position="1"/>
        <end position="51"/>
    </location>
</feature>
<keyword evidence="2" id="KW-0472">Membrane</keyword>
<feature type="region of interest" description="Disordered" evidence="1">
    <location>
        <begin position="295"/>
        <end position="348"/>
    </location>
</feature>
<feature type="transmembrane region" description="Helical" evidence="2">
    <location>
        <begin position="127"/>
        <end position="145"/>
    </location>
</feature>
<gene>
    <name evidence="3" type="ORF">EVOR1521_LOCUS13162</name>
</gene>
<evidence type="ECO:0000313" key="3">
    <source>
        <dbReference type="EMBL" id="CAJ1387005.1"/>
    </source>
</evidence>
<keyword evidence="4" id="KW-1185">Reference proteome</keyword>
<accession>A0AA36IIL2</accession>
<protein>
    <submittedName>
        <fullName evidence="3">Uncharacterized protein</fullName>
    </submittedName>
</protein>
<feature type="transmembrane region" description="Helical" evidence="2">
    <location>
        <begin position="152"/>
        <end position="172"/>
    </location>
</feature>
<proteinExistence type="predicted"/>
<organism evidence="3 4">
    <name type="scientific">Effrenium voratum</name>
    <dbReference type="NCBI Taxonomy" id="2562239"/>
    <lineage>
        <taxon>Eukaryota</taxon>
        <taxon>Sar</taxon>
        <taxon>Alveolata</taxon>
        <taxon>Dinophyceae</taxon>
        <taxon>Suessiales</taxon>
        <taxon>Symbiodiniaceae</taxon>
        <taxon>Effrenium</taxon>
    </lineage>
</organism>
<evidence type="ECO:0000256" key="2">
    <source>
        <dbReference type="SAM" id="Phobius"/>
    </source>
</evidence>
<feature type="compositionally biased region" description="Basic and acidic residues" evidence="1">
    <location>
        <begin position="39"/>
        <end position="51"/>
    </location>
</feature>
<dbReference type="AlphaFoldDB" id="A0AA36IIL2"/>
<comment type="caution">
    <text evidence="3">The sequence shown here is derived from an EMBL/GenBank/DDBJ whole genome shotgun (WGS) entry which is preliminary data.</text>
</comment>
<sequence length="672" mass="74280">MPGGPGTPGVPSEKPKTENVEKPKDAASDAPEPKAALSEPKEEKPKDPEGIKERAKKSWVWFNSLSGIRCVRQISNALMDRVNRKMVLGFLIWDMLVTLALTAFYFLHDNVANLGFIGSEHSTRMAGVFRLLTVLFGIIVVMARYHRMVGHFFSLFVLNWFVLLAFFLIPIARLGCSCSDADSTWEECNAMQDFWYEMNGLHLNFHIKPEWWRVKLAGQQNKDIIEEEMPDQDYEKTEQFRQMLEQMRTGLEAPPKPPLGSRGRRKTESFLELEESFVEMPRNLHAASVAVAGWPHAPGESQESVRSASVHPHLPKRLLGTQNLDWEDRDNAGRAETDRSESGSGDAEGAVSFWLTPKASPSLLEHDEWLVHAREPEPPAPATTAAPAATAATSTAAPAATVQAGNTTTSPEQREARRTLLAKFKSDVLGAARKVGNQNMMERRGTAAAENCTQKTYQGKAAAVGRALMELGRSVADGADGEGGRQMSVNNTQLARMMLQQSLTKEMDKKIHFTIVETVKNLLEQPEFKAILCVYSLSHKLDEPANGKGIMLRLSAGALMRRGEAAQYGEEGHTRTATGAAAGQEEAAQQRQTNYGALQEQLEQMPVSQGMLLLKEFHQDVCRCADEDSCRRSEAGQSWCFVDNSTLVGCKIEGVKLLKDTNNRTGPCGKVR</sequence>
<name>A0AA36IIL2_9DINO</name>
<evidence type="ECO:0000256" key="1">
    <source>
        <dbReference type="SAM" id="MobiDB-lite"/>
    </source>
</evidence>
<feature type="compositionally biased region" description="Basic and acidic residues" evidence="1">
    <location>
        <begin position="329"/>
        <end position="341"/>
    </location>
</feature>
<feature type="compositionally biased region" description="Low complexity" evidence="1">
    <location>
        <begin position="382"/>
        <end position="401"/>
    </location>
</feature>
<keyword evidence="2" id="KW-1133">Transmembrane helix</keyword>
<dbReference type="EMBL" id="CAUJNA010001446">
    <property type="protein sequence ID" value="CAJ1387005.1"/>
    <property type="molecule type" value="Genomic_DNA"/>
</dbReference>
<feature type="transmembrane region" description="Helical" evidence="2">
    <location>
        <begin position="87"/>
        <end position="107"/>
    </location>
</feature>